<protein>
    <submittedName>
        <fullName evidence="2">Uncharacterized protein</fullName>
    </submittedName>
</protein>
<keyword evidence="1" id="KW-0472">Membrane</keyword>
<evidence type="ECO:0000256" key="1">
    <source>
        <dbReference type="SAM" id="Phobius"/>
    </source>
</evidence>
<dbReference type="AlphaFoldDB" id="A0A2V2Z0R8"/>
<evidence type="ECO:0000313" key="2">
    <source>
        <dbReference type="EMBL" id="PWW00770.1"/>
    </source>
</evidence>
<keyword evidence="1" id="KW-1133">Transmembrane helix</keyword>
<organism evidence="2 3">
    <name type="scientific">Paenibacillus cellulosilyticus</name>
    <dbReference type="NCBI Taxonomy" id="375489"/>
    <lineage>
        <taxon>Bacteria</taxon>
        <taxon>Bacillati</taxon>
        <taxon>Bacillota</taxon>
        <taxon>Bacilli</taxon>
        <taxon>Bacillales</taxon>
        <taxon>Paenibacillaceae</taxon>
        <taxon>Paenibacillus</taxon>
    </lineage>
</organism>
<gene>
    <name evidence="2" type="ORF">DFQ01_112123</name>
</gene>
<keyword evidence="3" id="KW-1185">Reference proteome</keyword>
<sequence>MSLSIVWILIAAAILLGLQWGMIFNKANANKGSVGEKIAFFTLLFLGIGLNIALFKDWLTASPLIGIRDLLAPAAKSLAQWGLVGK</sequence>
<dbReference type="Proteomes" id="UP000246635">
    <property type="component" value="Unassembled WGS sequence"/>
</dbReference>
<name>A0A2V2Z0R8_9BACL</name>
<proteinExistence type="predicted"/>
<feature type="transmembrane region" description="Helical" evidence="1">
    <location>
        <begin position="6"/>
        <end position="25"/>
    </location>
</feature>
<accession>A0A2V2Z0R8</accession>
<keyword evidence="1" id="KW-0812">Transmembrane</keyword>
<dbReference type="RefSeq" id="WP_110044987.1">
    <property type="nucleotide sequence ID" value="NZ_CP054612.1"/>
</dbReference>
<evidence type="ECO:0000313" key="3">
    <source>
        <dbReference type="Proteomes" id="UP000246635"/>
    </source>
</evidence>
<reference evidence="2 3" key="1">
    <citation type="submission" date="2018-05" db="EMBL/GenBank/DDBJ databases">
        <title>Genomic Encyclopedia of Type Strains, Phase III (KMG-III): the genomes of soil and plant-associated and newly described type strains.</title>
        <authorList>
            <person name="Whitman W."/>
        </authorList>
    </citation>
    <scope>NUCLEOTIDE SEQUENCE [LARGE SCALE GENOMIC DNA]</scope>
    <source>
        <strain evidence="2 3">CECT 5696</strain>
    </source>
</reference>
<comment type="caution">
    <text evidence="2">The sequence shown here is derived from an EMBL/GenBank/DDBJ whole genome shotgun (WGS) entry which is preliminary data.</text>
</comment>
<feature type="transmembrane region" description="Helical" evidence="1">
    <location>
        <begin position="37"/>
        <end position="55"/>
    </location>
</feature>
<dbReference type="EMBL" id="QGTQ01000012">
    <property type="protein sequence ID" value="PWW00770.1"/>
    <property type="molecule type" value="Genomic_DNA"/>
</dbReference>